<evidence type="ECO:0000256" key="3">
    <source>
        <dbReference type="ARBA" id="ARBA00022471"/>
    </source>
</evidence>
<dbReference type="Proteomes" id="UP000298663">
    <property type="component" value="Unassembled WGS sequence"/>
</dbReference>
<dbReference type="InterPro" id="IPR010264">
    <property type="entry name" value="Self-incomp_S1"/>
</dbReference>
<comment type="caution">
    <text evidence="7">The sequence shown here is derived from an EMBL/GenBank/DDBJ whole genome shotgun (WGS) entry which is preliminary data.</text>
</comment>
<keyword evidence="4" id="KW-0964">Secreted</keyword>
<comment type="similarity">
    <text evidence="2">Belongs to the plant self-incompatibility (S1) protein family.</text>
</comment>
<keyword evidence="8" id="KW-1185">Reference proteome</keyword>
<evidence type="ECO:0000313" key="7">
    <source>
        <dbReference type="EMBL" id="TMS33114.1"/>
    </source>
</evidence>
<protein>
    <submittedName>
        <fullName evidence="7">Uncharacterized protein</fullName>
    </submittedName>
</protein>
<comment type="subcellular location">
    <subcellularLocation>
        <location evidence="1">Secreted</location>
    </subcellularLocation>
</comment>
<reference evidence="7 8" key="1">
    <citation type="journal article" date="2015" name="Genome Biol.">
        <title>Comparative genomics of Steinernema reveals deeply conserved gene regulatory networks.</title>
        <authorList>
            <person name="Dillman A.R."/>
            <person name="Macchietto M."/>
            <person name="Porter C.F."/>
            <person name="Rogers A."/>
            <person name="Williams B."/>
            <person name="Antoshechkin I."/>
            <person name="Lee M.M."/>
            <person name="Goodwin Z."/>
            <person name="Lu X."/>
            <person name="Lewis E.E."/>
            <person name="Goodrich-Blair H."/>
            <person name="Stock S.P."/>
            <person name="Adams B.J."/>
            <person name="Sternberg P.W."/>
            <person name="Mortazavi A."/>
        </authorList>
    </citation>
    <scope>NUCLEOTIDE SEQUENCE [LARGE SCALE GENOMIC DNA]</scope>
    <source>
        <strain evidence="7 8">ALL</strain>
    </source>
</reference>
<dbReference type="GO" id="GO:0060320">
    <property type="term" value="P:rejection of self pollen"/>
    <property type="evidence" value="ECO:0007669"/>
    <property type="project" value="UniProtKB-KW"/>
</dbReference>
<name>A0A4U8UJQ9_STECR</name>
<organism evidence="7 8">
    <name type="scientific">Steinernema carpocapsae</name>
    <name type="common">Entomopathogenic nematode</name>
    <dbReference type="NCBI Taxonomy" id="34508"/>
    <lineage>
        <taxon>Eukaryota</taxon>
        <taxon>Metazoa</taxon>
        <taxon>Ecdysozoa</taxon>
        <taxon>Nematoda</taxon>
        <taxon>Chromadorea</taxon>
        <taxon>Rhabditida</taxon>
        <taxon>Tylenchina</taxon>
        <taxon>Panagrolaimomorpha</taxon>
        <taxon>Strongyloidoidea</taxon>
        <taxon>Steinernematidae</taxon>
        <taxon>Steinernema</taxon>
    </lineage>
</organism>
<evidence type="ECO:0000256" key="5">
    <source>
        <dbReference type="ARBA" id="ARBA00022729"/>
    </source>
</evidence>
<proteinExistence type="inferred from homology"/>
<evidence type="ECO:0000256" key="1">
    <source>
        <dbReference type="ARBA" id="ARBA00004613"/>
    </source>
</evidence>
<evidence type="ECO:0000256" key="4">
    <source>
        <dbReference type="ARBA" id="ARBA00022525"/>
    </source>
</evidence>
<evidence type="ECO:0000256" key="2">
    <source>
        <dbReference type="ARBA" id="ARBA00005581"/>
    </source>
</evidence>
<sequence>MRVLPVLSAFIIVLLCTVTLGRRRRKANLVHLINESDRNLRLHCQSILTDLHDLFLDNGANFKWNFYDIDQDNMHFWCDAYGLNDFFEQFDVFGEMAPSQLNNTCRYSRVVNVLRYLKDSETRRSLLAPRSVSPTYFRVGHFSNPNRLLTNTITNLCDDNTFCKRICTIANGMN</sequence>
<evidence type="ECO:0000313" key="8">
    <source>
        <dbReference type="Proteomes" id="UP000298663"/>
    </source>
</evidence>
<reference evidence="7 8" key="2">
    <citation type="journal article" date="2019" name="G3 (Bethesda)">
        <title>Hybrid Assembly of the Genome of the Entomopathogenic Nematode Steinernema carpocapsae Identifies the X-Chromosome.</title>
        <authorList>
            <person name="Serra L."/>
            <person name="Macchietto M."/>
            <person name="Macias-Munoz A."/>
            <person name="McGill C.J."/>
            <person name="Rodriguez I.M."/>
            <person name="Rodriguez B."/>
            <person name="Murad R."/>
            <person name="Mortazavi A."/>
        </authorList>
    </citation>
    <scope>NUCLEOTIDE SEQUENCE [LARGE SCALE GENOMIC DNA]</scope>
    <source>
        <strain evidence="7 8">ALL</strain>
    </source>
</reference>
<gene>
    <name evidence="7" type="ORF">L596_000890</name>
</gene>
<dbReference type="GO" id="GO:0005576">
    <property type="term" value="C:extracellular region"/>
    <property type="evidence" value="ECO:0007669"/>
    <property type="project" value="UniProtKB-SubCell"/>
</dbReference>
<keyword evidence="3" id="KW-0713">Self-incompatibility</keyword>
<accession>A0A4U8UJQ9</accession>
<feature type="signal peptide" evidence="6">
    <location>
        <begin position="1"/>
        <end position="21"/>
    </location>
</feature>
<keyword evidence="5 6" id="KW-0732">Signal</keyword>
<evidence type="ECO:0000256" key="6">
    <source>
        <dbReference type="SAM" id="SignalP"/>
    </source>
</evidence>
<dbReference type="AlphaFoldDB" id="A0A4U8UJQ9"/>
<feature type="chain" id="PRO_5020607499" evidence="6">
    <location>
        <begin position="22"/>
        <end position="174"/>
    </location>
</feature>
<dbReference type="OrthoDB" id="5777228at2759"/>
<dbReference type="Pfam" id="PF05938">
    <property type="entry name" value="Self-incomp_S1"/>
    <property type="match status" value="1"/>
</dbReference>
<dbReference type="EMBL" id="AZBU02000001">
    <property type="protein sequence ID" value="TMS33114.1"/>
    <property type="molecule type" value="Genomic_DNA"/>
</dbReference>